<dbReference type="RefSeq" id="WP_091103677.1">
    <property type="nucleotide sequence ID" value="NZ_FOBF01000015.1"/>
</dbReference>
<proteinExistence type="predicted"/>
<dbReference type="OrthoDB" id="8481162at2"/>
<name>A0A1H7ZT97_9ACTN</name>
<evidence type="ECO:0008006" key="3">
    <source>
        <dbReference type="Google" id="ProtNLM"/>
    </source>
</evidence>
<dbReference type="Proteomes" id="UP000198953">
    <property type="component" value="Unassembled WGS sequence"/>
</dbReference>
<sequence length="135" mass="14926">MTSDPALQALDRLVGTWKITGGHEGTVTYRWLNDFFLQQDVHLGDTHGIEIIGRERTLMAEPSADIKSRYYGDDGSTLDYTYELAGDTLTIWAGDRGSPAYFKGVFSSDGRHLTGAWVYPDGGGYESNAERLEQG</sequence>
<organism evidence="1 2">
    <name type="scientific">Nonomuraea pusilla</name>
    <dbReference type="NCBI Taxonomy" id="46177"/>
    <lineage>
        <taxon>Bacteria</taxon>
        <taxon>Bacillati</taxon>
        <taxon>Actinomycetota</taxon>
        <taxon>Actinomycetes</taxon>
        <taxon>Streptosporangiales</taxon>
        <taxon>Streptosporangiaceae</taxon>
        <taxon>Nonomuraea</taxon>
    </lineage>
</organism>
<gene>
    <name evidence="1" type="ORF">SAMN05660976_05613</name>
</gene>
<keyword evidence="2" id="KW-1185">Reference proteome</keyword>
<evidence type="ECO:0000313" key="1">
    <source>
        <dbReference type="EMBL" id="SEM61660.1"/>
    </source>
</evidence>
<dbReference type="EMBL" id="FOBF01000015">
    <property type="protein sequence ID" value="SEM61660.1"/>
    <property type="molecule type" value="Genomic_DNA"/>
</dbReference>
<reference evidence="1 2" key="1">
    <citation type="submission" date="2016-10" db="EMBL/GenBank/DDBJ databases">
        <authorList>
            <person name="de Groot N.N."/>
        </authorList>
    </citation>
    <scope>NUCLEOTIDE SEQUENCE [LARGE SCALE GENOMIC DNA]</scope>
    <source>
        <strain evidence="1 2">DSM 43357</strain>
    </source>
</reference>
<dbReference type="STRING" id="46177.SAMN05660976_05613"/>
<protein>
    <recommendedName>
        <fullName evidence="3">DUF1579 domain-containing protein</fullName>
    </recommendedName>
</protein>
<accession>A0A1H7ZT97</accession>
<dbReference type="AlphaFoldDB" id="A0A1H7ZT97"/>
<evidence type="ECO:0000313" key="2">
    <source>
        <dbReference type="Proteomes" id="UP000198953"/>
    </source>
</evidence>